<dbReference type="SMART" id="SM00406">
    <property type="entry name" value="IGv"/>
    <property type="match status" value="1"/>
</dbReference>
<evidence type="ECO:0000313" key="7">
    <source>
        <dbReference type="Ensembl" id="ENSSANP00000065493.1"/>
    </source>
</evidence>
<dbReference type="InterPro" id="IPR007110">
    <property type="entry name" value="Ig-like_dom"/>
</dbReference>
<keyword evidence="1" id="KW-0732">Signal</keyword>
<keyword evidence="5" id="KW-1279">T cell receptor</keyword>
<protein>
    <submittedName>
        <fullName evidence="7">T-cell receptor alpha/delta variable 14.0</fullName>
    </submittedName>
</protein>
<accession>A0A671Q1P3</accession>
<evidence type="ECO:0000256" key="1">
    <source>
        <dbReference type="ARBA" id="ARBA00022729"/>
    </source>
</evidence>
<keyword evidence="2" id="KW-1064">Adaptive immunity</keyword>
<dbReference type="Pfam" id="PF07686">
    <property type="entry name" value="V-set"/>
    <property type="match status" value="1"/>
</dbReference>
<dbReference type="InterPro" id="IPR013106">
    <property type="entry name" value="Ig_V-set"/>
</dbReference>
<dbReference type="GO" id="GO:0042101">
    <property type="term" value="C:T cell receptor complex"/>
    <property type="evidence" value="ECO:0007669"/>
    <property type="project" value="UniProtKB-KW"/>
</dbReference>
<dbReference type="SUPFAM" id="SSF48726">
    <property type="entry name" value="Immunoglobulin"/>
    <property type="match status" value="1"/>
</dbReference>
<organism evidence="7 8">
    <name type="scientific">Sinocyclocheilus anshuiensis</name>
    <dbReference type="NCBI Taxonomy" id="1608454"/>
    <lineage>
        <taxon>Eukaryota</taxon>
        <taxon>Metazoa</taxon>
        <taxon>Chordata</taxon>
        <taxon>Craniata</taxon>
        <taxon>Vertebrata</taxon>
        <taxon>Euteleostomi</taxon>
        <taxon>Actinopterygii</taxon>
        <taxon>Neopterygii</taxon>
        <taxon>Teleostei</taxon>
        <taxon>Ostariophysi</taxon>
        <taxon>Cypriniformes</taxon>
        <taxon>Cyprinidae</taxon>
        <taxon>Cyprininae</taxon>
        <taxon>Sinocyclocheilus</taxon>
    </lineage>
</organism>
<dbReference type="SMART" id="SM00409">
    <property type="entry name" value="IG"/>
    <property type="match status" value="1"/>
</dbReference>
<reference evidence="7" key="2">
    <citation type="submission" date="2025-09" db="UniProtKB">
        <authorList>
            <consortium name="Ensembl"/>
        </authorList>
    </citation>
    <scope>IDENTIFICATION</scope>
</reference>
<dbReference type="InterPro" id="IPR003599">
    <property type="entry name" value="Ig_sub"/>
</dbReference>
<evidence type="ECO:0000259" key="6">
    <source>
        <dbReference type="PROSITE" id="PS50835"/>
    </source>
</evidence>
<dbReference type="Ensembl" id="ENSSANT00000069623.1">
    <property type="protein sequence ID" value="ENSSANP00000065493.1"/>
    <property type="gene ID" value="ENSSANG00000032648.1"/>
</dbReference>
<sequence length="141" mass="16308">FFPNSCLFTQNILQYIACDILTNMITLHDSQKQVLEGKNVTLTCNYSGAPDNLHWYHQYPRSTPKFLLYIYESGLMSDNIPQRLTPRINKNTKRVDLEISSAAVTDSAVYYCALRPTVTGNKATLYENMKQREMYLMNHQT</sequence>
<dbReference type="PANTHER" id="PTHR19367">
    <property type="entry name" value="T-CELL RECEPTOR ALPHA CHAIN V REGION"/>
    <property type="match status" value="1"/>
</dbReference>
<keyword evidence="4" id="KW-0393">Immunoglobulin domain</keyword>
<evidence type="ECO:0000256" key="3">
    <source>
        <dbReference type="ARBA" id="ARBA00023170"/>
    </source>
</evidence>
<dbReference type="PROSITE" id="PS50835">
    <property type="entry name" value="IG_LIKE"/>
    <property type="match status" value="1"/>
</dbReference>
<keyword evidence="8" id="KW-1185">Reference proteome</keyword>
<keyword evidence="3" id="KW-0675">Receptor</keyword>
<dbReference type="AlphaFoldDB" id="A0A671Q1P3"/>
<reference evidence="7" key="1">
    <citation type="submission" date="2025-08" db="UniProtKB">
        <authorList>
            <consortium name="Ensembl"/>
        </authorList>
    </citation>
    <scope>IDENTIFICATION</scope>
</reference>
<dbReference type="Proteomes" id="UP000472260">
    <property type="component" value="Unassembled WGS sequence"/>
</dbReference>
<evidence type="ECO:0000256" key="5">
    <source>
        <dbReference type="ARBA" id="ARBA00043266"/>
    </source>
</evidence>
<keyword evidence="5" id="KW-0391">Immunity</keyword>
<feature type="domain" description="Ig-like" evidence="6">
    <location>
        <begin position="3"/>
        <end position="126"/>
    </location>
</feature>
<dbReference type="InterPro" id="IPR051287">
    <property type="entry name" value="TCR_variable_region"/>
</dbReference>
<dbReference type="Gene3D" id="2.60.40.10">
    <property type="entry name" value="Immunoglobulins"/>
    <property type="match status" value="1"/>
</dbReference>
<evidence type="ECO:0000256" key="4">
    <source>
        <dbReference type="ARBA" id="ARBA00023319"/>
    </source>
</evidence>
<evidence type="ECO:0000256" key="2">
    <source>
        <dbReference type="ARBA" id="ARBA00023130"/>
    </source>
</evidence>
<name>A0A671Q1P3_9TELE</name>
<evidence type="ECO:0000313" key="8">
    <source>
        <dbReference type="Proteomes" id="UP000472260"/>
    </source>
</evidence>
<dbReference type="PANTHER" id="PTHR19367:SF18">
    <property type="entry name" value="T CELL RECEPTOR ALPHA VARIABLE 16"/>
    <property type="match status" value="1"/>
</dbReference>
<proteinExistence type="predicted"/>
<dbReference type="GO" id="GO:0002250">
    <property type="term" value="P:adaptive immune response"/>
    <property type="evidence" value="ECO:0007669"/>
    <property type="project" value="UniProtKB-KW"/>
</dbReference>
<dbReference type="InterPro" id="IPR036179">
    <property type="entry name" value="Ig-like_dom_sf"/>
</dbReference>
<dbReference type="InterPro" id="IPR013783">
    <property type="entry name" value="Ig-like_fold"/>
</dbReference>